<dbReference type="Proteomes" id="UP000828390">
    <property type="component" value="Unassembled WGS sequence"/>
</dbReference>
<evidence type="ECO:0000313" key="2">
    <source>
        <dbReference type="Proteomes" id="UP000828390"/>
    </source>
</evidence>
<sequence length="86" mass="9272">MIIAPLQYGGAFSGRERLNASMSGSLKRLTWPLTPNPTSSGPLLAVTGPPLWKNIGTMFRGDSIPTPVMLQKCAGHIDMRCIKCKS</sequence>
<gene>
    <name evidence="1" type="ORF">DPMN_179524</name>
</gene>
<evidence type="ECO:0000313" key="1">
    <source>
        <dbReference type="EMBL" id="KAH3778071.1"/>
    </source>
</evidence>
<protein>
    <submittedName>
        <fullName evidence="1">Uncharacterized protein</fullName>
    </submittedName>
</protein>
<comment type="caution">
    <text evidence="1">The sequence shown here is derived from an EMBL/GenBank/DDBJ whole genome shotgun (WGS) entry which is preliminary data.</text>
</comment>
<accession>A0A9D4IJM9</accession>
<keyword evidence="2" id="KW-1185">Reference proteome</keyword>
<organism evidence="1 2">
    <name type="scientific">Dreissena polymorpha</name>
    <name type="common">Zebra mussel</name>
    <name type="synonym">Mytilus polymorpha</name>
    <dbReference type="NCBI Taxonomy" id="45954"/>
    <lineage>
        <taxon>Eukaryota</taxon>
        <taxon>Metazoa</taxon>
        <taxon>Spiralia</taxon>
        <taxon>Lophotrochozoa</taxon>
        <taxon>Mollusca</taxon>
        <taxon>Bivalvia</taxon>
        <taxon>Autobranchia</taxon>
        <taxon>Heteroconchia</taxon>
        <taxon>Euheterodonta</taxon>
        <taxon>Imparidentia</taxon>
        <taxon>Neoheterodontei</taxon>
        <taxon>Myida</taxon>
        <taxon>Dreissenoidea</taxon>
        <taxon>Dreissenidae</taxon>
        <taxon>Dreissena</taxon>
    </lineage>
</organism>
<dbReference type="EMBL" id="JAIWYP010000009">
    <property type="protein sequence ID" value="KAH3778071.1"/>
    <property type="molecule type" value="Genomic_DNA"/>
</dbReference>
<dbReference type="AlphaFoldDB" id="A0A9D4IJM9"/>
<reference evidence="1" key="1">
    <citation type="journal article" date="2019" name="bioRxiv">
        <title>The Genome of the Zebra Mussel, Dreissena polymorpha: A Resource for Invasive Species Research.</title>
        <authorList>
            <person name="McCartney M.A."/>
            <person name="Auch B."/>
            <person name="Kono T."/>
            <person name="Mallez S."/>
            <person name="Zhang Y."/>
            <person name="Obille A."/>
            <person name="Becker A."/>
            <person name="Abrahante J.E."/>
            <person name="Garbe J."/>
            <person name="Badalamenti J.P."/>
            <person name="Herman A."/>
            <person name="Mangelson H."/>
            <person name="Liachko I."/>
            <person name="Sullivan S."/>
            <person name="Sone E.D."/>
            <person name="Koren S."/>
            <person name="Silverstein K.A.T."/>
            <person name="Beckman K.B."/>
            <person name="Gohl D.M."/>
        </authorList>
    </citation>
    <scope>NUCLEOTIDE SEQUENCE</scope>
    <source>
        <strain evidence="1">Duluth1</strain>
        <tissue evidence="1">Whole animal</tissue>
    </source>
</reference>
<reference evidence="1" key="2">
    <citation type="submission" date="2020-11" db="EMBL/GenBank/DDBJ databases">
        <authorList>
            <person name="McCartney M.A."/>
            <person name="Auch B."/>
            <person name="Kono T."/>
            <person name="Mallez S."/>
            <person name="Becker A."/>
            <person name="Gohl D.M."/>
            <person name="Silverstein K.A.T."/>
            <person name="Koren S."/>
            <person name="Bechman K.B."/>
            <person name="Herman A."/>
            <person name="Abrahante J.E."/>
            <person name="Garbe J."/>
        </authorList>
    </citation>
    <scope>NUCLEOTIDE SEQUENCE</scope>
    <source>
        <strain evidence="1">Duluth1</strain>
        <tissue evidence="1">Whole animal</tissue>
    </source>
</reference>
<proteinExistence type="predicted"/>
<name>A0A9D4IJM9_DREPO</name>